<keyword evidence="4" id="KW-0677">Repeat</keyword>
<keyword evidence="7" id="KW-0067">ATP-binding</keyword>
<feature type="signal peptide" evidence="10">
    <location>
        <begin position="1"/>
        <end position="21"/>
    </location>
</feature>
<evidence type="ECO:0000256" key="2">
    <source>
        <dbReference type="ARBA" id="ARBA00022614"/>
    </source>
</evidence>
<dbReference type="Proteomes" id="UP001370490">
    <property type="component" value="Unassembled WGS sequence"/>
</dbReference>
<evidence type="ECO:0000256" key="9">
    <source>
        <dbReference type="SAM" id="Phobius"/>
    </source>
</evidence>
<dbReference type="InterPro" id="IPR046959">
    <property type="entry name" value="PRK1-6/SRF4-like"/>
</dbReference>
<dbReference type="GO" id="GO:0005524">
    <property type="term" value="F:ATP binding"/>
    <property type="evidence" value="ECO:0007669"/>
    <property type="project" value="UniProtKB-UniRule"/>
</dbReference>
<sequence length="633" mass="70886">MTSLQFLKNFFLLQLCALALGDHQLSLEFNALNKLKAEFNDPFLNKNWTGFQCYLNEPSRWFGIECEGNRVKKISLPHMGLKGRIKTDLFYEFTELSVLSFKNNSIQGTIMDFTYNKKLKSIDLSSNRFEGFMPDSLLGLNMLESLQLQANLLSGQILEFDQPSLREFNVSYNNLSGRIPATKVIQSFSSSSFAGNPELCHSLSLALCAAAGIKLSLTTRGGVNDTAPPPPDSNKYGSGFAKTFLLFDAVGLIVVVLLFILYYRKAKNLKKEMIRKYFTEEKKLEENKSVQVIEQTPTVAQEEKGKLVFMEDEGDFELNDLLKASAEGLGKGNFGNCYKAVVGDGPVVVVKRLRDLKPLTHEEFLRNLQVIGNQKHPNLLPLIAYYCGKDEKLLIYKFAPRGNLFERIHGGKGKDRIPFRWNSRLSVARGIARALDCLHLNSKSQTIVPHGNLKPSNVLLDDNDVPLVSDYGLVSIIALPIAAQRMVSYKSPEYHSYQKISRKSDVWSYGCLLLELLTGRVSSHSAPPGVTGVDLCSWVHRAVREEWTAEIFDTEISVQRSAGAGMLKLLQIAIKCSDKSPERRPEMSEVVRAVDSLKAYESESEDEFSADRSLTDDSLSTTPKRVFSDNPDL</sequence>
<feature type="binding site" evidence="7">
    <location>
        <position position="351"/>
    </location>
    <ligand>
        <name>ATP</name>
        <dbReference type="ChEBI" id="CHEBI:30616"/>
    </ligand>
</feature>
<dbReference type="GO" id="GO:0004672">
    <property type="term" value="F:protein kinase activity"/>
    <property type="evidence" value="ECO:0007669"/>
    <property type="project" value="InterPro"/>
</dbReference>
<keyword evidence="5 9" id="KW-1133">Transmembrane helix</keyword>
<keyword evidence="10" id="KW-0732">Signal</keyword>
<keyword evidence="6 9" id="KW-0472">Membrane</keyword>
<feature type="transmembrane region" description="Helical" evidence="9">
    <location>
        <begin position="244"/>
        <end position="263"/>
    </location>
</feature>
<dbReference type="Gene3D" id="1.10.510.10">
    <property type="entry name" value="Transferase(Phosphotransferase) domain 1"/>
    <property type="match status" value="1"/>
</dbReference>
<evidence type="ECO:0000256" key="10">
    <source>
        <dbReference type="SAM" id="SignalP"/>
    </source>
</evidence>
<dbReference type="SUPFAM" id="SSF56112">
    <property type="entry name" value="Protein kinase-like (PK-like)"/>
    <property type="match status" value="1"/>
</dbReference>
<dbReference type="Gene3D" id="3.30.200.20">
    <property type="entry name" value="Phosphorylase Kinase, domain 1"/>
    <property type="match status" value="1"/>
</dbReference>
<evidence type="ECO:0000256" key="8">
    <source>
        <dbReference type="SAM" id="MobiDB-lite"/>
    </source>
</evidence>
<keyword evidence="7" id="KW-0547">Nucleotide-binding</keyword>
<feature type="domain" description="Protein kinase" evidence="11">
    <location>
        <begin position="323"/>
        <end position="597"/>
    </location>
</feature>
<dbReference type="InterPro" id="IPR000719">
    <property type="entry name" value="Prot_kinase_dom"/>
</dbReference>
<dbReference type="InterPro" id="IPR032675">
    <property type="entry name" value="LRR_dom_sf"/>
</dbReference>
<dbReference type="SUPFAM" id="SSF52058">
    <property type="entry name" value="L domain-like"/>
    <property type="match status" value="1"/>
</dbReference>
<dbReference type="InterPro" id="IPR011009">
    <property type="entry name" value="Kinase-like_dom_sf"/>
</dbReference>
<evidence type="ECO:0000256" key="7">
    <source>
        <dbReference type="PROSITE-ProRule" id="PRU10141"/>
    </source>
</evidence>
<dbReference type="InterPro" id="IPR001611">
    <property type="entry name" value="Leu-rich_rpt"/>
</dbReference>
<evidence type="ECO:0000256" key="5">
    <source>
        <dbReference type="ARBA" id="ARBA00022989"/>
    </source>
</evidence>
<name>A0AAN8W3X1_9MAGN</name>
<feature type="chain" id="PRO_5043030714" evidence="10">
    <location>
        <begin position="22"/>
        <end position="633"/>
    </location>
</feature>
<dbReference type="Gene3D" id="3.80.10.10">
    <property type="entry name" value="Ribonuclease Inhibitor"/>
    <property type="match status" value="1"/>
</dbReference>
<dbReference type="AlphaFoldDB" id="A0AAN8W3X1"/>
<dbReference type="PANTHER" id="PTHR48007:SF43">
    <property type="entry name" value="POLLEN RECEPTOR-LIKE KINASE 4"/>
    <property type="match status" value="1"/>
</dbReference>
<evidence type="ECO:0000313" key="13">
    <source>
        <dbReference type="Proteomes" id="UP001370490"/>
    </source>
</evidence>
<evidence type="ECO:0000256" key="6">
    <source>
        <dbReference type="ARBA" id="ARBA00023136"/>
    </source>
</evidence>
<organism evidence="12 13">
    <name type="scientific">Dillenia turbinata</name>
    <dbReference type="NCBI Taxonomy" id="194707"/>
    <lineage>
        <taxon>Eukaryota</taxon>
        <taxon>Viridiplantae</taxon>
        <taxon>Streptophyta</taxon>
        <taxon>Embryophyta</taxon>
        <taxon>Tracheophyta</taxon>
        <taxon>Spermatophyta</taxon>
        <taxon>Magnoliopsida</taxon>
        <taxon>eudicotyledons</taxon>
        <taxon>Gunneridae</taxon>
        <taxon>Pentapetalae</taxon>
        <taxon>Dilleniales</taxon>
        <taxon>Dilleniaceae</taxon>
        <taxon>Dillenia</taxon>
    </lineage>
</organism>
<protein>
    <submittedName>
        <fullName evidence="12">Leucine-rich repeat</fullName>
    </submittedName>
</protein>
<evidence type="ECO:0000259" key="11">
    <source>
        <dbReference type="PROSITE" id="PS50011"/>
    </source>
</evidence>
<dbReference type="EMBL" id="JBAMMX010000002">
    <property type="protein sequence ID" value="KAK6945699.1"/>
    <property type="molecule type" value="Genomic_DNA"/>
</dbReference>
<evidence type="ECO:0000256" key="3">
    <source>
        <dbReference type="ARBA" id="ARBA00022692"/>
    </source>
</evidence>
<dbReference type="Pfam" id="PF00069">
    <property type="entry name" value="Pkinase"/>
    <property type="match status" value="1"/>
</dbReference>
<dbReference type="PROSITE" id="PS00107">
    <property type="entry name" value="PROTEIN_KINASE_ATP"/>
    <property type="match status" value="1"/>
</dbReference>
<keyword evidence="3 9" id="KW-0812">Transmembrane</keyword>
<dbReference type="InterPro" id="IPR017441">
    <property type="entry name" value="Protein_kinase_ATP_BS"/>
</dbReference>
<keyword evidence="2" id="KW-0433">Leucine-rich repeat</keyword>
<reference evidence="12 13" key="1">
    <citation type="submission" date="2023-12" db="EMBL/GenBank/DDBJ databases">
        <title>A high-quality genome assembly for Dillenia turbinata (Dilleniales).</title>
        <authorList>
            <person name="Chanderbali A."/>
        </authorList>
    </citation>
    <scope>NUCLEOTIDE SEQUENCE [LARGE SCALE GENOMIC DNA]</scope>
    <source>
        <strain evidence="12">LSX21</strain>
        <tissue evidence="12">Leaf</tissue>
    </source>
</reference>
<feature type="region of interest" description="Disordered" evidence="8">
    <location>
        <begin position="602"/>
        <end position="633"/>
    </location>
</feature>
<dbReference type="Pfam" id="PF00560">
    <property type="entry name" value="LRR_1"/>
    <property type="match status" value="2"/>
</dbReference>
<gene>
    <name evidence="12" type="ORF">RJ641_013243</name>
</gene>
<comment type="subcellular location">
    <subcellularLocation>
        <location evidence="1">Membrane</location>
    </subcellularLocation>
</comment>
<keyword evidence="13" id="KW-1185">Reference proteome</keyword>
<evidence type="ECO:0000313" key="12">
    <source>
        <dbReference type="EMBL" id="KAK6945699.1"/>
    </source>
</evidence>
<proteinExistence type="predicted"/>
<comment type="caution">
    <text evidence="12">The sequence shown here is derived from an EMBL/GenBank/DDBJ whole genome shotgun (WGS) entry which is preliminary data.</text>
</comment>
<dbReference type="PROSITE" id="PS50011">
    <property type="entry name" value="PROTEIN_KINASE_DOM"/>
    <property type="match status" value="1"/>
</dbReference>
<evidence type="ECO:0000256" key="1">
    <source>
        <dbReference type="ARBA" id="ARBA00004370"/>
    </source>
</evidence>
<dbReference type="GO" id="GO:0016020">
    <property type="term" value="C:membrane"/>
    <property type="evidence" value="ECO:0007669"/>
    <property type="project" value="UniProtKB-SubCell"/>
</dbReference>
<dbReference type="PANTHER" id="PTHR48007">
    <property type="entry name" value="LEUCINE-RICH REPEAT RECEPTOR-LIKE PROTEIN KINASE PXC1"/>
    <property type="match status" value="1"/>
</dbReference>
<accession>A0AAN8W3X1</accession>
<evidence type="ECO:0000256" key="4">
    <source>
        <dbReference type="ARBA" id="ARBA00022737"/>
    </source>
</evidence>